<gene>
    <name evidence="2" type="ORF">BGAL_0071g00070</name>
</gene>
<dbReference type="EMBL" id="PQXL01000071">
    <property type="protein sequence ID" value="THV52699.1"/>
    <property type="molecule type" value="Genomic_DNA"/>
</dbReference>
<evidence type="ECO:0000313" key="2">
    <source>
        <dbReference type="EMBL" id="THV52699.1"/>
    </source>
</evidence>
<comment type="caution">
    <text evidence="2">The sequence shown here is derived from an EMBL/GenBank/DDBJ whole genome shotgun (WGS) entry which is preliminary data.</text>
</comment>
<reference evidence="2 3" key="1">
    <citation type="submission" date="2017-12" db="EMBL/GenBank/DDBJ databases">
        <title>Comparative genomics of Botrytis spp.</title>
        <authorList>
            <person name="Valero-Jimenez C.A."/>
            <person name="Tapia P."/>
            <person name="Veloso J."/>
            <person name="Silva-Moreno E."/>
            <person name="Staats M."/>
            <person name="Valdes J.H."/>
            <person name="Van Kan J.A.L."/>
        </authorList>
    </citation>
    <scope>NUCLEOTIDE SEQUENCE [LARGE SCALE GENOMIC DNA]</scope>
    <source>
        <strain evidence="2 3">MUCL435</strain>
    </source>
</reference>
<protein>
    <submittedName>
        <fullName evidence="2">Uncharacterized protein</fullName>
    </submittedName>
</protein>
<sequence length="563" mass="62901">MANQEKDSLNNWTEGDEEKSSLINSCTPNTQSQSMFLGNHTQNNQGAAVPPSPKLGEMFNSVRTPHRNGYHFGHNLYNQDVATPIQHGYGHSPVPFRLQQHRGTRSEPVRNYQGTNTPQHNAYVGVSSPLNPFVPVPQVSSNNSGSILNPAAQEYTNYIDLVPRVYNSPRSYRPFNNGFQTPVAGNARPQGIPQYSSPMNITIPVVSNSYGGASMPTYSQHPSSPPVGNRSNQSLTLSQVPEKPQWKANSSLLPRSTPAGNSDSSGSATPENDDIAIQRKPAMVPKKYPLRAEHLMPGCIVWLSNYEDGHEPILCVQNHECNDKVKEKDGRNHPVMILRINQRRGSNIFGDVILDVALMTTLGGLPLNSYVNKLRTLGPDPSKQWYLQETMPLSWTPLQAPQLKGDKLDAVRKHEQNQESQHHAELNERGKTLLFLSRGSMQRRSYVRVHHIYAVPIKQLQACSRYAKLAHMVRLDEFGYRRVMEVLKLVPEPWESSTERSVAAAPQRLKNLRDEEMAQFNAIELAERQPCQDEAVMQQGPSDIRQSPLGNVFGIEGEGRESC</sequence>
<proteinExistence type="predicted"/>
<accession>A0A4S8RE04</accession>
<feature type="compositionally biased region" description="Polar residues" evidence="1">
    <location>
        <begin position="21"/>
        <end position="46"/>
    </location>
</feature>
<keyword evidence="3" id="KW-1185">Reference proteome</keyword>
<dbReference type="Proteomes" id="UP000308671">
    <property type="component" value="Unassembled WGS sequence"/>
</dbReference>
<organism evidence="2 3">
    <name type="scientific">Botrytis galanthina</name>
    <dbReference type="NCBI Taxonomy" id="278940"/>
    <lineage>
        <taxon>Eukaryota</taxon>
        <taxon>Fungi</taxon>
        <taxon>Dikarya</taxon>
        <taxon>Ascomycota</taxon>
        <taxon>Pezizomycotina</taxon>
        <taxon>Leotiomycetes</taxon>
        <taxon>Helotiales</taxon>
        <taxon>Sclerotiniaceae</taxon>
        <taxon>Botrytis</taxon>
    </lineage>
</organism>
<feature type="region of interest" description="Disordered" evidence="1">
    <location>
        <begin position="1"/>
        <end position="52"/>
    </location>
</feature>
<name>A0A4S8RE04_9HELO</name>
<dbReference type="AlphaFoldDB" id="A0A4S8RE04"/>
<feature type="compositionally biased region" description="Polar residues" evidence="1">
    <location>
        <begin position="229"/>
        <end position="239"/>
    </location>
</feature>
<dbReference type="OrthoDB" id="3549762at2759"/>
<feature type="region of interest" description="Disordered" evidence="1">
    <location>
        <begin position="214"/>
        <end position="280"/>
    </location>
</feature>
<feature type="compositionally biased region" description="Polar residues" evidence="1">
    <location>
        <begin position="247"/>
        <end position="270"/>
    </location>
</feature>
<evidence type="ECO:0000313" key="3">
    <source>
        <dbReference type="Proteomes" id="UP000308671"/>
    </source>
</evidence>
<evidence type="ECO:0000256" key="1">
    <source>
        <dbReference type="SAM" id="MobiDB-lite"/>
    </source>
</evidence>